<comment type="caution">
    <text evidence="2">The sequence shown here is derived from an EMBL/GenBank/DDBJ whole genome shotgun (WGS) entry which is preliminary data.</text>
</comment>
<dbReference type="EMBL" id="JARJCW010000087">
    <property type="protein sequence ID" value="KAJ7195898.1"/>
    <property type="molecule type" value="Genomic_DNA"/>
</dbReference>
<feature type="domain" description="F-box" evidence="1">
    <location>
        <begin position="27"/>
        <end position="74"/>
    </location>
</feature>
<dbReference type="Gene3D" id="1.20.1280.50">
    <property type="match status" value="1"/>
</dbReference>
<dbReference type="Proteomes" id="UP001219525">
    <property type="component" value="Unassembled WGS sequence"/>
</dbReference>
<evidence type="ECO:0000313" key="2">
    <source>
        <dbReference type="EMBL" id="KAJ7195898.1"/>
    </source>
</evidence>
<accession>A0AAD6Y0X1</accession>
<reference evidence="2" key="1">
    <citation type="submission" date="2023-03" db="EMBL/GenBank/DDBJ databases">
        <title>Massive genome expansion in bonnet fungi (Mycena s.s.) driven by repeated elements and novel gene families across ecological guilds.</title>
        <authorList>
            <consortium name="Lawrence Berkeley National Laboratory"/>
            <person name="Harder C.B."/>
            <person name="Miyauchi S."/>
            <person name="Viragh M."/>
            <person name="Kuo A."/>
            <person name="Thoen E."/>
            <person name="Andreopoulos B."/>
            <person name="Lu D."/>
            <person name="Skrede I."/>
            <person name="Drula E."/>
            <person name="Henrissat B."/>
            <person name="Morin E."/>
            <person name="Kohler A."/>
            <person name="Barry K."/>
            <person name="LaButti K."/>
            <person name="Morin E."/>
            <person name="Salamov A."/>
            <person name="Lipzen A."/>
            <person name="Mereny Z."/>
            <person name="Hegedus B."/>
            <person name="Baldrian P."/>
            <person name="Stursova M."/>
            <person name="Weitz H."/>
            <person name="Taylor A."/>
            <person name="Grigoriev I.V."/>
            <person name="Nagy L.G."/>
            <person name="Martin F."/>
            <person name="Kauserud H."/>
        </authorList>
    </citation>
    <scope>NUCLEOTIDE SEQUENCE</scope>
    <source>
        <strain evidence="2">9144</strain>
    </source>
</reference>
<dbReference type="InterPro" id="IPR001810">
    <property type="entry name" value="F-box_dom"/>
</dbReference>
<proteinExistence type="predicted"/>
<dbReference type="Pfam" id="PF12937">
    <property type="entry name" value="F-box-like"/>
    <property type="match status" value="1"/>
</dbReference>
<dbReference type="AlphaFoldDB" id="A0AAD6Y0X1"/>
<dbReference type="PROSITE" id="PS50181">
    <property type="entry name" value="FBOX"/>
    <property type="match status" value="1"/>
</dbReference>
<gene>
    <name evidence="2" type="ORF">GGX14DRAFT_199222</name>
</gene>
<protein>
    <recommendedName>
        <fullName evidence="1">F-box domain-containing protein</fullName>
    </recommendedName>
</protein>
<dbReference type="SUPFAM" id="SSF81383">
    <property type="entry name" value="F-box domain"/>
    <property type="match status" value="1"/>
</dbReference>
<evidence type="ECO:0000313" key="3">
    <source>
        <dbReference type="Proteomes" id="UP001219525"/>
    </source>
</evidence>
<keyword evidence="3" id="KW-1185">Reference proteome</keyword>
<name>A0AAD6Y0X1_9AGAR</name>
<dbReference type="InterPro" id="IPR036047">
    <property type="entry name" value="F-box-like_dom_sf"/>
</dbReference>
<evidence type="ECO:0000259" key="1">
    <source>
        <dbReference type="PROSITE" id="PS50181"/>
    </source>
</evidence>
<organism evidence="2 3">
    <name type="scientific">Mycena pura</name>
    <dbReference type="NCBI Taxonomy" id="153505"/>
    <lineage>
        <taxon>Eukaryota</taxon>
        <taxon>Fungi</taxon>
        <taxon>Dikarya</taxon>
        <taxon>Basidiomycota</taxon>
        <taxon>Agaricomycotina</taxon>
        <taxon>Agaricomycetes</taxon>
        <taxon>Agaricomycetidae</taxon>
        <taxon>Agaricales</taxon>
        <taxon>Marasmiineae</taxon>
        <taxon>Mycenaceae</taxon>
        <taxon>Mycena</taxon>
    </lineage>
</organism>
<sequence>MNTAALDEEIERVSARLASLKAHRNSIAPISRLPTELLVDIFLRLPDLPCKIIMNVCHHWHAISSATPALWTRIELHSWDRQHFRSQLRLSGGLPLTVSIRMLDSRRAASSVLEHAGRIASLCIWGRDEYVLHFMQEMRHFAFPLLRSLELHPAVNDSIGIEGNNVMPPELLSGRMPILLELGVYRIDGPWQSLRALQSLSLRPAVELPMHTLLAVLEDCPDMHMLDLDMAAGRALPGRCHPVHLPRLRRLIIRDRAAVCTDLLAHLVFPLNTCLDLIPQAVHRGADLHDVMDAVHGNLRAQDAPAIRMMHFAGPASNNPEYYFTITTLAAVDSTAKIDNVEENARFAVTTHPEDSRARTEIVELVLSALATQSITHLNIVDAALTLAPCKAALTFLPALETVSLMLGESGSCFCEALLDSSRAHTLRGIHVYASVPNDAAEHTDSFILMLARLLESCRQSGKPLSHLKVEVAPVKNLLRADELWEDEEEFEAYEAKWAGIRCLAQEFVWKRLAPTVIIPFR</sequence>